<accession>A0A0R2CV93</accession>
<dbReference type="GO" id="GO:0036221">
    <property type="term" value="F:UTP diphosphatase activity"/>
    <property type="evidence" value="ECO:0007669"/>
    <property type="project" value="RHEA"/>
</dbReference>
<feature type="site" description="Important for substrate specificity" evidence="3">
    <location>
        <position position="11"/>
    </location>
</feature>
<gene>
    <name evidence="4" type="ORF">FC24_GL001964</name>
</gene>
<evidence type="ECO:0000313" key="4">
    <source>
        <dbReference type="EMBL" id="KRM95736.1"/>
    </source>
</evidence>
<dbReference type="SUPFAM" id="SSF52972">
    <property type="entry name" value="ITPase-like"/>
    <property type="match status" value="1"/>
</dbReference>
<reference evidence="4 5" key="1">
    <citation type="journal article" date="2015" name="Genome Announc.">
        <title>Expanding the biotechnology potential of lactobacilli through comparative genomics of 213 strains and associated genera.</title>
        <authorList>
            <person name="Sun Z."/>
            <person name="Harris H.M."/>
            <person name="McCann A."/>
            <person name="Guo C."/>
            <person name="Argimon S."/>
            <person name="Zhang W."/>
            <person name="Yang X."/>
            <person name="Jeffery I.B."/>
            <person name="Cooney J.C."/>
            <person name="Kagawa T.F."/>
            <person name="Liu W."/>
            <person name="Song Y."/>
            <person name="Salvetti E."/>
            <person name="Wrobel A."/>
            <person name="Rasinkangas P."/>
            <person name="Parkhill J."/>
            <person name="Rea M.C."/>
            <person name="O'Sullivan O."/>
            <person name="Ritari J."/>
            <person name="Douillard F.P."/>
            <person name="Paul Ross R."/>
            <person name="Yang R."/>
            <person name="Briner A.E."/>
            <person name="Felis G.E."/>
            <person name="de Vos W.M."/>
            <person name="Barrangou R."/>
            <person name="Klaenhammer T.R."/>
            <person name="Caufield P.W."/>
            <person name="Cui Y."/>
            <person name="Zhang H."/>
            <person name="O'Toole P.W."/>
        </authorList>
    </citation>
    <scope>NUCLEOTIDE SEQUENCE [LARGE SCALE GENOMIC DNA]</scope>
    <source>
        <strain evidence="4 5">DSM 20253</strain>
    </source>
</reference>
<dbReference type="PANTHER" id="PTHR43213">
    <property type="entry name" value="BIFUNCTIONAL DTTP/UTP PYROPHOSPHATASE/METHYLTRANSFERASE PROTEIN-RELATED"/>
    <property type="match status" value="1"/>
</dbReference>
<dbReference type="STRING" id="1423796.FC24_GL001964"/>
<proteinExistence type="inferred from homology"/>
<evidence type="ECO:0000313" key="5">
    <source>
        <dbReference type="Proteomes" id="UP000051638"/>
    </source>
</evidence>
<sequence>MNLILASSSPRRQALLKRVTSDFISIPAAVSEHIDQPLPPAKHVAVLAARKGEAVAAKQSATATILSADTVVSFQQQIFGKPKSRSAARATLQQLQNQTHQVYTALWLKQPQQSPEQKVVRTDVTFYPLTLTQIERYLATGEYRDKAGAYGIQGYGGLLVKAIQGDFYNIMGLPIAVVSQLLAGEQLYLD</sequence>
<feature type="site" description="Important for substrate specificity" evidence="3">
    <location>
        <position position="153"/>
    </location>
</feature>
<dbReference type="PIRSF" id="PIRSF006305">
    <property type="entry name" value="Maf"/>
    <property type="match status" value="1"/>
</dbReference>
<dbReference type="CDD" id="cd00555">
    <property type="entry name" value="Maf"/>
    <property type="match status" value="1"/>
</dbReference>
<comment type="subcellular location">
    <subcellularLocation>
        <location evidence="3">Cytoplasm</location>
    </subcellularLocation>
</comment>
<comment type="catalytic activity">
    <reaction evidence="3">
        <text>dTTP + H2O = dTMP + diphosphate + H(+)</text>
        <dbReference type="Rhea" id="RHEA:28534"/>
        <dbReference type="ChEBI" id="CHEBI:15377"/>
        <dbReference type="ChEBI" id="CHEBI:15378"/>
        <dbReference type="ChEBI" id="CHEBI:33019"/>
        <dbReference type="ChEBI" id="CHEBI:37568"/>
        <dbReference type="ChEBI" id="CHEBI:63528"/>
        <dbReference type="EC" id="3.6.1.9"/>
    </reaction>
</comment>
<evidence type="ECO:0000256" key="3">
    <source>
        <dbReference type="HAMAP-Rule" id="MF_00528"/>
    </source>
</evidence>
<keyword evidence="3" id="KW-0546">Nucleotide metabolism</keyword>
<keyword evidence="3" id="KW-0963">Cytoplasm</keyword>
<dbReference type="AlphaFoldDB" id="A0A0R2CV93"/>
<dbReference type="EC" id="3.6.1.9" evidence="3"/>
<protein>
    <recommendedName>
        <fullName evidence="3">dTTP/UTP pyrophosphatase</fullName>
        <shortName evidence="3">dTTPase/UTPase</shortName>
        <ecNumber evidence="3">3.6.1.9</ecNumber>
    </recommendedName>
    <alternativeName>
        <fullName evidence="3">Nucleoside triphosphate pyrophosphatase</fullName>
    </alternativeName>
    <alternativeName>
        <fullName evidence="3">Nucleotide pyrophosphatase</fullName>
        <shortName evidence="3">Nucleotide PPase</shortName>
    </alternativeName>
</protein>
<dbReference type="NCBIfam" id="TIGR00172">
    <property type="entry name" value="maf"/>
    <property type="match status" value="1"/>
</dbReference>
<keyword evidence="2 3" id="KW-0378">Hydrolase</keyword>
<feature type="site" description="Important for substrate specificity" evidence="3">
    <location>
        <position position="70"/>
    </location>
</feature>
<comment type="caution">
    <text evidence="4">The sequence shown here is derived from an EMBL/GenBank/DDBJ whole genome shotgun (WGS) entry which is preliminary data.</text>
</comment>
<dbReference type="InterPro" id="IPR003697">
    <property type="entry name" value="Maf-like"/>
</dbReference>
<dbReference type="GO" id="GO:0036218">
    <property type="term" value="F:dTTP diphosphatase activity"/>
    <property type="evidence" value="ECO:0007669"/>
    <property type="project" value="RHEA"/>
</dbReference>
<dbReference type="GO" id="GO:0009117">
    <property type="term" value="P:nucleotide metabolic process"/>
    <property type="evidence" value="ECO:0007669"/>
    <property type="project" value="UniProtKB-KW"/>
</dbReference>
<dbReference type="InterPro" id="IPR029001">
    <property type="entry name" value="ITPase-like_fam"/>
</dbReference>
<dbReference type="HAMAP" id="MF_00528">
    <property type="entry name" value="Maf"/>
    <property type="match status" value="1"/>
</dbReference>
<dbReference type="RefSeq" id="WP_057874360.1">
    <property type="nucleotide sequence ID" value="NZ_AYYI01000061.1"/>
</dbReference>
<dbReference type="PANTHER" id="PTHR43213:SF5">
    <property type="entry name" value="BIFUNCTIONAL DTTP_UTP PYROPHOSPHATASE_METHYLTRANSFERASE PROTEIN-RELATED"/>
    <property type="match status" value="1"/>
</dbReference>
<comment type="similarity">
    <text evidence="3">Belongs to the Maf family. YhdE subfamily.</text>
</comment>
<comment type="cofactor">
    <cofactor evidence="1 3">
        <name>a divalent metal cation</name>
        <dbReference type="ChEBI" id="CHEBI:60240"/>
    </cofactor>
</comment>
<keyword evidence="5" id="KW-1185">Reference proteome</keyword>
<feature type="active site" description="Proton acceptor" evidence="3">
    <location>
        <position position="69"/>
    </location>
</feature>
<dbReference type="GO" id="GO:0005737">
    <property type="term" value="C:cytoplasm"/>
    <property type="evidence" value="ECO:0007669"/>
    <property type="project" value="UniProtKB-SubCell"/>
</dbReference>
<dbReference type="PATRIC" id="fig|1423796.3.peg.1993"/>
<dbReference type="Pfam" id="PF02545">
    <property type="entry name" value="Maf"/>
    <property type="match status" value="1"/>
</dbReference>
<name>A0A0R2CV93_9LACO</name>
<evidence type="ECO:0000256" key="1">
    <source>
        <dbReference type="ARBA" id="ARBA00001968"/>
    </source>
</evidence>
<dbReference type="Gene3D" id="3.90.950.10">
    <property type="match status" value="1"/>
</dbReference>
<dbReference type="Proteomes" id="UP000051638">
    <property type="component" value="Unassembled WGS sequence"/>
</dbReference>
<comment type="caution">
    <text evidence="3">Lacks conserved residue(s) required for the propagation of feature annotation.</text>
</comment>
<comment type="function">
    <text evidence="3">Nucleoside triphosphate pyrophosphatase that hydrolyzes dTTP and UTP. May have a dual role in cell division arrest and in preventing the incorporation of modified nucleotides into cellular nucleic acids.</text>
</comment>
<dbReference type="OrthoDB" id="9807767at2"/>
<evidence type="ECO:0000256" key="2">
    <source>
        <dbReference type="ARBA" id="ARBA00022801"/>
    </source>
</evidence>
<comment type="catalytic activity">
    <reaction evidence="3">
        <text>UTP + H2O = UMP + diphosphate + H(+)</text>
        <dbReference type="Rhea" id="RHEA:29395"/>
        <dbReference type="ChEBI" id="CHEBI:15377"/>
        <dbReference type="ChEBI" id="CHEBI:15378"/>
        <dbReference type="ChEBI" id="CHEBI:33019"/>
        <dbReference type="ChEBI" id="CHEBI:46398"/>
        <dbReference type="ChEBI" id="CHEBI:57865"/>
        <dbReference type="EC" id="3.6.1.9"/>
    </reaction>
</comment>
<organism evidence="4 5">
    <name type="scientific">Loigolactobacillus rennini DSM 20253</name>
    <dbReference type="NCBI Taxonomy" id="1423796"/>
    <lineage>
        <taxon>Bacteria</taxon>
        <taxon>Bacillati</taxon>
        <taxon>Bacillota</taxon>
        <taxon>Bacilli</taxon>
        <taxon>Lactobacillales</taxon>
        <taxon>Lactobacillaceae</taxon>
        <taxon>Loigolactobacillus</taxon>
    </lineage>
</organism>
<dbReference type="EMBL" id="AYYI01000061">
    <property type="protein sequence ID" value="KRM95736.1"/>
    <property type="molecule type" value="Genomic_DNA"/>
</dbReference>